<dbReference type="Pfam" id="PF19893">
    <property type="entry name" value="DUF6366"/>
    <property type="match status" value="1"/>
</dbReference>
<evidence type="ECO:0000256" key="2">
    <source>
        <dbReference type="SAM" id="Phobius"/>
    </source>
</evidence>
<comment type="caution">
    <text evidence="3">The sequence shown here is derived from an EMBL/GenBank/DDBJ whole genome shotgun (WGS) entry which is preliminary data.</text>
</comment>
<keyword evidence="2" id="KW-1133">Transmembrane helix</keyword>
<dbReference type="RefSeq" id="WP_336480402.1">
    <property type="nucleotide sequence ID" value="NZ_JBAWSV010000001.1"/>
</dbReference>
<reference evidence="3 4" key="1">
    <citation type="submission" date="2024-01" db="EMBL/GenBank/DDBJ databases">
        <title>Seven novel Bacillus-like species.</title>
        <authorList>
            <person name="Liu G."/>
        </authorList>
    </citation>
    <scope>NUCLEOTIDE SEQUENCE [LARGE SCALE GENOMIC DNA]</scope>
    <source>
        <strain evidence="3 4">FJAT-53711</strain>
    </source>
</reference>
<dbReference type="Proteomes" id="UP001367922">
    <property type="component" value="Unassembled WGS sequence"/>
</dbReference>
<dbReference type="EMBL" id="JBAWSV010000001">
    <property type="protein sequence ID" value="MEI4827987.1"/>
    <property type="molecule type" value="Genomic_DNA"/>
</dbReference>
<feature type="region of interest" description="Disordered" evidence="1">
    <location>
        <begin position="1"/>
        <end position="31"/>
    </location>
</feature>
<sequence length="70" mass="7805">MGSKETPKEKRERLRQNELKNNPTGSLNEGLKKAENGNLVDLSGGMGWKGTGLLILVLVLGFIIYNFIFR</sequence>
<accession>A0ABU8FPT8</accession>
<protein>
    <submittedName>
        <fullName evidence="3">DUF6366 family protein</fullName>
    </submittedName>
</protein>
<keyword evidence="2" id="KW-0812">Transmembrane</keyword>
<gene>
    <name evidence="3" type="ORF">WAX78_00665</name>
</gene>
<keyword evidence="2" id="KW-0472">Membrane</keyword>
<proteinExistence type="predicted"/>
<feature type="compositionally biased region" description="Basic and acidic residues" evidence="1">
    <location>
        <begin position="1"/>
        <end position="18"/>
    </location>
</feature>
<keyword evidence="4" id="KW-1185">Reference proteome</keyword>
<feature type="transmembrane region" description="Helical" evidence="2">
    <location>
        <begin position="50"/>
        <end position="69"/>
    </location>
</feature>
<evidence type="ECO:0000256" key="1">
    <source>
        <dbReference type="SAM" id="MobiDB-lite"/>
    </source>
</evidence>
<evidence type="ECO:0000313" key="3">
    <source>
        <dbReference type="EMBL" id="MEI4827987.1"/>
    </source>
</evidence>
<evidence type="ECO:0000313" key="4">
    <source>
        <dbReference type="Proteomes" id="UP001367922"/>
    </source>
</evidence>
<dbReference type="InterPro" id="IPR045946">
    <property type="entry name" value="DUF6366"/>
</dbReference>
<organism evidence="3 4">
    <name type="scientific">Bacillus yunxiaonensis</name>
    <dbReference type="NCBI Taxonomy" id="3127665"/>
    <lineage>
        <taxon>Bacteria</taxon>
        <taxon>Bacillati</taxon>
        <taxon>Bacillota</taxon>
        <taxon>Bacilli</taxon>
        <taxon>Bacillales</taxon>
        <taxon>Bacillaceae</taxon>
        <taxon>Bacillus</taxon>
    </lineage>
</organism>
<name>A0ABU8FPT8_9BACI</name>